<dbReference type="InterPro" id="IPR046342">
    <property type="entry name" value="CBS_dom_sf"/>
</dbReference>
<evidence type="ECO:0000313" key="5">
    <source>
        <dbReference type="Proteomes" id="UP000199021"/>
    </source>
</evidence>
<evidence type="ECO:0000259" key="3">
    <source>
        <dbReference type="PROSITE" id="PS51371"/>
    </source>
</evidence>
<feature type="domain" description="CBS" evidence="3">
    <location>
        <begin position="66"/>
        <end position="122"/>
    </location>
</feature>
<dbReference type="InterPro" id="IPR051257">
    <property type="entry name" value="Diverse_CBS-Domain"/>
</dbReference>
<dbReference type="AlphaFoldDB" id="A0A1H9GCA7"/>
<sequence length="219" mass="24730">MTAEALITDALVPLRPTDTGEEALGIMNEFYIRHLPVVDDQELKAVISEDDILNADALEPVSSYRLPSQPPAVFPDDHVYDVMRLLVEYKLTVVPVINREGDYIGMVTNEDLLRFFAESSTFRDPGSIVILEMGRHDYSLAEIARIVEGDGAVILSSFVNTFQDTNRTEVTIKVNSQNIGATLATFERFNYKVKASFNEKQLQDSLRERYDSLMNYLNV</sequence>
<dbReference type="CDD" id="cd17783">
    <property type="entry name" value="CBS_pair_bac"/>
    <property type="match status" value="1"/>
</dbReference>
<gene>
    <name evidence="4" type="ORF">SAMN05444359_110123</name>
</gene>
<dbReference type="PANTHER" id="PTHR43080">
    <property type="entry name" value="CBS DOMAIN-CONTAINING PROTEIN CBSX3, MITOCHONDRIAL"/>
    <property type="match status" value="1"/>
</dbReference>
<keyword evidence="1 2" id="KW-0129">CBS domain</keyword>
<proteinExistence type="predicted"/>
<dbReference type="Gene3D" id="3.10.580.10">
    <property type="entry name" value="CBS-domain"/>
    <property type="match status" value="2"/>
</dbReference>
<evidence type="ECO:0000313" key="4">
    <source>
        <dbReference type="EMBL" id="SEQ47683.1"/>
    </source>
</evidence>
<dbReference type="SMART" id="SM00116">
    <property type="entry name" value="CBS"/>
    <property type="match status" value="2"/>
</dbReference>
<accession>A0A1H9GCA7</accession>
<dbReference type="Pfam" id="PF00571">
    <property type="entry name" value="CBS"/>
    <property type="match status" value="2"/>
</dbReference>
<evidence type="ECO:0000256" key="2">
    <source>
        <dbReference type="PROSITE-ProRule" id="PRU00703"/>
    </source>
</evidence>
<dbReference type="FunCoup" id="A0A1H9GCA7">
    <property type="interactions" value="20"/>
</dbReference>
<dbReference type="PANTHER" id="PTHR43080:SF2">
    <property type="entry name" value="CBS DOMAIN-CONTAINING PROTEIN"/>
    <property type="match status" value="1"/>
</dbReference>
<protein>
    <submittedName>
        <fullName evidence="4">CBS domain-containing protein</fullName>
    </submittedName>
</protein>
<reference evidence="5" key="1">
    <citation type="submission" date="2016-10" db="EMBL/GenBank/DDBJ databases">
        <authorList>
            <person name="Varghese N."/>
            <person name="Submissions S."/>
        </authorList>
    </citation>
    <scope>NUCLEOTIDE SEQUENCE [LARGE SCALE GENOMIC DNA]</scope>
    <source>
        <strain evidence="5">DSM 24740</strain>
    </source>
</reference>
<feature type="domain" description="CBS" evidence="3">
    <location>
        <begin position="7"/>
        <end position="63"/>
    </location>
</feature>
<name>A0A1H9GCA7_9BACT</name>
<dbReference type="EMBL" id="FOFB01000010">
    <property type="protein sequence ID" value="SEQ47683.1"/>
    <property type="molecule type" value="Genomic_DNA"/>
</dbReference>
<dbReference type="InterPro" id="IPR000644">
    <property type="entry name" value="CBS_dom"/>
</dbReference>
<dbReference type="RefSeq" id="WP_090168169.1">
    <property type="nucleotide sequence ID" value="NZ_FOFB01000010.1"/>
</dbReference>
<dbReference type="OrthoDB" id="1523762at2"/>
<dbReference type="SUPFAM" id="SSF54631">
    <property type="entry name" value="CBS-domain pair"/>
    <property type="match status" value="1"/>
</dbReference>
<dbReference type="Proteomes" id="UP000199021">
    <property type="component" value="Unassembled WGS sequence"/>
</dbReference>
<keyword evidence="5" id="KW-1185">Reference proteome</keyword>
<dbReference type="InParanoid" id="A0A1H9GCA7"/>
<evidence type="ECO:0000256" key="1">
    <source>
        <dbReference type="ARBA" id="ARBA00023122"/>
    </source>
</evidence>
<dbReference type="STRING" id="478744.SAMN05444359_110123"/>
<dbReference type="PROSITE" id="PS51371">
    <property type="entry name" value="CBS"/>
    <property type="match status" value="2"/>
</dbReference>
<organism evidence="4 5">
    <name type="scientific">Neolewinella agarilytica</name>
    <dbReference type="NCBI Taxonomy" id="478744"/>
    <lineage>
        <taxon>Bacteria</taxon>
        <taxon>Pseudomonadati</taxon>
        <taxon>Bacteroidota</taxon>
        <taxon>Saprospiria</taxon>
        <taxon>Saprospirales</taxon>
        <taxon>Lewinellaceae</taxon>
        <taxon>Neolewinella</taxon>
    </lineage>
</organism>